<dbReference type="InterPro" id="IPR042635">
    <property type="entry name" value="MEGF10/SREC1/2-like"/>
</dbReference>
<dbReference type="InterPro" id="IPR008979">
    <property type="entry name" value="Galactose-bd-like_sf"/>
</dbReference>
<proteinExistence type="predicted"/>
<feature type="domain" description="EGF-like" evidence="3">
    <location>
        <begin position="222"/>
        <end position="267"/>
    </location>
</feature>
<dbReference type="SUPFAM" id="SSF49785">
    <property type="entry name" value="Galactose-binding domain-like"/>
    <property type="match status" value="1"/>
</dbReference>
<dbReference type="AlphaFoldDB" id="A0A8W8NR88"/>
<evidence type="ECO:0000313" key="5">
    <source>
        <dbReference type="Proteomes" id="UP000005408"/>
    </source>
</evidence>
<evidence type="ECO:0000256" key="1">
    <source>
        <dbReference type="ARBA" id="ARBA00022536"/>
    </source>
</evidence>
<dbReference type="SMART" id="SM00181">
    <property type="entry name" value="EGF"/>
    <property type="match status" value="3"/>
</dbReference>
<dbReference type="Pfam" id="PF22633">
    <property type="entry name" value="F5_F8_type_C_2"/>
    <property type="match status" value="1"/>
</dbReference>
<evidence type="ECO:0000313" key="4">
    <source>
        <dbReference type="EnsemblMetazoa" id="G7585.2:cds"/>
    </source>
</evidence>
<evidence type="ECO:0000259" key="3">
    <source>
        <dbReference type="SMART" id="SM00181"/>
    </source>
</evidence>
<dbReference type="Gene3D" id="2.170.300.10">
    <property type="entry name" value="Tie2 ligand-binding domain superfamily"/>
    <property type="match status" value="1"/>
</dbReference>
<reference evidence="4" key="1">
    <citation type="submission" date="2022-08" db="UniProtKB">
        <authorList>
            <consortium name="EnsemblMetazoa"/>
        </authorList>
    </citation>
    <scope>IDENTIFICATION</scope>
    <source>
        <strain evidence="4">05x7-T-G4-1.051#20</strain>
    </source>
</reference>
<dbReference type="OrthoDB" id="18487at2759"/>
<keyword evidence="5" id="KW-1185">Reference proteome</keyword>
<feature type="domain" description="EGF-like" evidence="3">
    <location>
        <begin position="277"/>
        <end position="312"/>
    </location>
</feature>
<protein>
    <recommendedName>
        <fullName evidence="3">EGF-like domain-containing protein</fullName>
    </recommendedName>
</protein>
<dbReference type="InterPro" id="IPR000742">
    <property type="entry name" value="EGF"/>
</dbReference>
<organism evidence="4 5">
    <name type="scientific">Magallana gigas</name>
    <name type="common">Pacific oyster</name>
    <name type="synonym">Crassostrea gigas</name>
    <dbReference type="NCBI Taxonomy" id="29159"/>
    <lineage>
        <taxon>Eukaryota</taxon>
        <taxon>Metazoa</taxon>
        <taxon>Spiralia</taxon>
        <taxon>Lophotrochozoa</taxon>
        <taxon>Mollusca</taxon>
        <taxon>Bivalvia</taxon>
        <taxon>Autobranchia</taxon>
        <taxon>Pteriomorphia</taxon>
        <taxon>Ostreida</taxon>
        <taxon>Ostreoidea</taxon>
        <taxon>Ostreidae</taxon>
        <taxon>Magallana</taxon>
    </lineage>
</organism>
<accession>A0A8W8NR88</accession>
<dbReference type="Gene3D" id="2.60.120.260">
    <property type="entry name" value="Galactose-binding domain-like"/>
    <property type="match status" value="1"/>
</dbReference>
<feature type="domain" description="EGF-like" evidence="3">
    <location>
        <begin position="190"/>
        <end position="220"/>
    </location>
</feature>
<feature type="signal peptide" evidence="2">
    <location>
        <begin position="1"/>
        <end position="18"/>
    </location>
</feature>
<dbReference type="Proteomes" id="UP000005408">
    <property type="component" value="Unassembled WGS sequence"/>
</dbReference>
<dbReference type="PANTHER" id="PTHR24043">
    <property type="entry name" value="SCAVENGER RECEPTOR CLASS F"/>
    <property type="match status" value="1"/>
</dbReference>
<keyword evidence="2" id="KW-0732">Signal</keyword>
<dbReference type="EnsemblMetazoa" id="G7585.2">
    <property type="protein sequence ID" value="G7585.2:cds"/>
    <property type="gene ID" value="G7585"/>
</dbReference>
<keyword evidence="1" id="KW-0245">EGF-like domain</keyword>
<feature type="chain" id="PRO_5036473017" description="EGF-like domain-containing protein" evidence="2">
    <location>
        <begin position="19"/>
        <end position="354"/>
    </location>
</feature>
<name>A0A8W8NR88_MAGGI</name>
<sequence length="354" mass="40509">MIVDAIISILFGLRYLFAYDDLSYNKIATQSPIYRRISEYEANNALDRNKTTCMRTQAIGLSSTDNSMWWKVDLGGLYNVYRITIMFKSYEEQPELRQRGRFAGFSLYISTSNERMNSTLCYKDGPQLPPLNFTTLCIGYGRYVIFYNERMPGVSYPSDYQLRNLYTELCEVIVQGCYKHNVYGADCNVPCPRNCKNNTCYIHNGTCLECNPGWTGPFCSNKCVDGRYGQNCLNTCTSHCKYNNVCNHLTGQCEGGCDVGWTGSFCEKACVQSYGENCQHPCRQHCYNKECDRFNGTCLTGCTHGFHGQKCNKVFSHRAINESLTVIPTLINIDHKSTYKEFDQYMPRMLQVTI</sequence>
<dbReference type="GO" id="GO:0005044">
    <property type="term" value="F:scavenger receptor activity"/>
    <property type="evidence" value="ECO:0007669"/>
    <property type="project" value="InterPro"/>
</dbReference>
<evidence type="ECO:0000256" key="2">
    <source>
        <dbReference type="SAM" id="SignalP"/>
    </source>
</evidence>